<dbReference type="Proteomes" id="UP000027584">
    <property type="component" value="Unassembled WGS sequence"/>
</dbReference>
<dbReference type="CDD" id="cd00093">
    <property type="entry name" value="HTH_XRE"/>
    <property type="match status" value="1"/>
</dbReference>
<dbReference type="InterPro" id="IPR011990">
    <property type="entry name" value="TPR-like_helical_dom_sf"/>
</dbReference>
<proteinExistence type="predicted"/>
<dbReference type="Gene3D" id="1.25.40.10">
    <property type="entry name" value="Tetratricopeptide repeat domain"/>
    <property type="match status" value="1"/>
</dbReference>
<dbReference type="InterPro" id="IPR010982">
    <property type="entry name" value="Lambda_DNA-bd_dom_sf"/>
</dbReference>
<evidence type="ECO:0000313" key="3">
    <source>
        <dbReference type="EMBL" id="SEM19445.1"/>
    </source>
</evidence>
<dbReference type="InterPro" id="IPR053163">
    <property type="entry name" value="HTH-type_regulator_Rgg"/>
</dbReference>
<evidence type="ECO:0000313" key="5">
    <source>
        <dbReference type="Proteomes" id="UP000182764"/>
    </source>
</evidence>
<name>A0A060RG57_9STRE</name>
<accession>A0A060RG57</accession>
<dbReference type="PANTHER" id="PTHR37038">
    <property type="entry name" value="TRANSCRIPTIONAL REGULATOR-RELATED"/>
    <property type="match status" value="1"/>
</dbReference>
<evidence type="ECO:0000313" key="2">
    <source>
        <dbReference type="EMBL" id="CDO17178.1"/>
    </source>
</evidence>
<protein>
    <submittedName>
        <fullName evidence="3">Helix-turn-helix domain-containing protein</fullName>
    </submittedName>
    <submittedName>
        <fullName evidence="2">Putative transcriptional regulator</fullName>
    </submittedName>
</protein>
<reference evidence="3 5" key="3">
    <citation type="submission" date="2016-10" db="EMBL/GenBank/DDBJ databases">
        <authorList>
            <person name="de Groot N.N."/>
        </authorList>
    </citation>
    <scope>NUCLEOTIDE SEQUENCE [LARGE SCALE GENOMIC DNA]</scope>
    <source>
        <strain evidence="3 5">VTM1R29</strain>
    </source>
</reference>
<dbReference type="SMART" id="SM00530">
    <property type="entry name" value="HTH_XRE"/>
    <property type="match status" value="1"/>
</dbReference>
<dbReference type="PROSITE" id="PS50943">
    <property type="entry name" value="HTH_CROC1"/>
    <property type="match status" value="1"/>
</dbReference>
<feature type="domain" description="HTH cro/C1-type" evidence="1">
    <location>
        <begin position="10"/>
        <end position="62"/>
    </location>
</feature>
<dbReference type="SUPFAM" id="SSF47413">
    <property type="entry name" value="lambda repressor-like DNA-binding domains"/>
    <property type="match status" value="1"/>
</dbReference>
<evidence type="ECO:0000259" key="1">
    <source>
        <dbReference type="PROSITE" id="PS50943"/>
    </source>
</evidence>
<dbReference type="RefSeq" id="WP_039692747.1">
    <property type="nucleotide sequence ID" value="NZ_FNUH01000005.1"/>
</dbReference>
<dbReference type="GO" id="GO:0003677">
    <property type="term" value="F:DNA binding"/>
    <property type="evidence" value="ECO:0007669"/>
    <property type="project" value="InterPro"/>
</dbReference>
<dbReference type="EMBL" id="CCBC010000061">
    <property type="protein sequence ID" value="CDO17178.1"/>
    <property type="molecule type" value="Genomic_DNA"/>
</dbReference>
<reference evidence="2 4" key="2">
    <citation type="submission" date="2014-05" db="EMBL/GenBank/DDBJ databases">
        <title>Genome sequence of Streptococcus gallolyticus.</title>
        <authorList>
            <person name="Del Campo R."/>
        </authorList>
    </citation>
    <scope>NUCLEOTIDE SEQUENCE [LARGE SCALE GENOMIC DNA]</scope>
    <source>
        <strain evidence="2 4">LMG17956</strain>
    </source>
</reference>
<gene>
    <name evidence="2" type="ORF">BN963_SGAL_00358</name>
    <name evidence="3" type="ORF">SAMN04487839_10556</name>
</gene>
<dbReference type="AlphaFoldDB" id="A0A060RG57"/>
<dbReference type="Pfam" id="PF21259">
    <property type="entry name" value="Rgg_C"/>
    <property type="match status" value="1"/>
</dbReference>
<dbReference type="InterPro" id="IPR010057">
    <property type="entry name" value="Transcription_activator_Rgg_C"/>
</dbReference>
<dbReference type="Proteomes" id="UP000182764">
    <property type="component" value="Unassembled WGS sequence"/>
</dbReference>
<sequence length="284" mass="33379">MRWDFGKVYKDIRQSKGLTQEEICGDMLARSTLARIESGQVIPKFDTFIFLLQQINMSLEEFEYICNVYQPSERQKLLNIANNNLSITDNTELLSLKQQCQEYLQTHHDIPIQQLLDRLTVTIHVREFGGKSKDTTFQETTQKIWHYLEKQNTWYQNDFKLLLTILYHFPLETLKTITPKILTNLVKYTNLYNIKPLQLTLLTNLASIYLDNHQTKECETFSLEALKLAKELKRYDFLGIAQVRLGICRDDNSLIDKGMSLLHLTEEDKIFEALEKEVAKHRQI</sequence>
<dbReference type="InterPro" id="IPR001387">
    <property type="entry name" value="Cro/C1-type_HTH"/>
</dbReference>
<evidence type="ECO:0000313" key="4">
    <source>
        <dbReference type="Proteomes" id="UP000027584"/>
    </source>
</evidence>
<dbReference type="Pfam" id="PF01381">
    <property type="entry name" value="HTH_3"/>
    <property type="match status" value="1"/>
</dbReference>
<dbReference type="EMBL" id="FOBM01000005">
    <property type="protein sequence ID" value="SEM19445.1"/>
    <property type="molecule type" value="Genomic_DNA"/>
</dbReference>
<reference evidence="2 4" key="1">
    <citation type="submission" date="2014-02" db="EMBL/GenBank/DDBJ databases">
        <authorList>
            <person name="Manrique M."/>
        </authorList>
    </citation>
    <scope>NUCLEOTIDE SEQUENCE [LARGE SCALE GENOMIC DNA]</scope>
    <source>
        <strain evidence="2 4">LMG17956</strain>
    </source>
</reference>
<dbReference type="PANTHER" id="PTHR37038:SF13">
    <property type="entry name" value="HTH CRO_C1-TYPE DOMAIN-CONTAINING PROTEIN"/>
    <property type="match status" value="1"/>
</dbReference>
<organism evidence="2 4">
    <name type="scientific">Streptococcus gallolyticus</name>
    <dbReference type="NCBI Taxonomy" id="315405"/>
    <lineage>
        <taxon>Bacteria</taxon>
        <taxon>Bacillati</taxon>
        <taxon>Bacillota</taxon>
        <taxon>Bacilli</taxon>
        <taxon>Lactobacillales</taxon>
        <taxon>Streptococcaceae</taxon>
        <taxon>Streptococcus</taxon>
    </lineage>
</organism>